<organism evidence="1">
    <name type="scientific">Rhizophora mucronata</name>
    <name type="common">Asiatic mangrove</name>
    <dbReference type="NCBI Taxonomy" id="61149"/>
    <lineage>
        <taxon>Eukaryota</taxon>
        <taxon>Viridiplantae</taxon>
        <taxon>Streptophyta</taxon>
        <taxon>Embryophyta</taxon>
        <taxon>Tracheophyta</taxon>
        <taxon>Spermatophyta</taxon>
        <taxon>Magnoliopsida</taxon>
        <taxon>eudicotyledons</taxon>
        <taxon>Gunneridae</taxon>
        <taxon>Pentapetalae</taxon>
        <taxon>rosids</taxon>
        <taxon>fabids</taxon>
        <taxon>Malpighiales</taxon>
        <taxon>Rhizophoraceae</taxon>
        <taxon>Rhizophora</taxon>
    </lineage>
</organism>
<accession>A0A2P2PHK3</accession>
<name>A0A2P2PHK3_RHIMU</name>
<proteinExistence type="predicted"/>
<dbReference type="AlphaFoldDB" id="A0A2P2PHK3"/>
<reference evidence="1" key="1">
    <citation type="submission" date="2018-02" db="EMBL/GenBank/DDBJ databases">
        <title>Rhizophora mucronata_Transcriptome.</title>
        <authorList>
            <person name="Meera S.P."/>
            <person name="Sreeshan A."/>
            <person name="Augustine A."/>
        </authorList>
    </citation>
    <scope>NUCLEOTIDE SEQUENCE</scope>
    <source>
        <tissue evidence="1">Leaf</tissue>
    </source>
</reference>
<protein>
    <submittedName>
        <fullName evidence="1">Uncharacterized protein</fullName>
    </submittedName>
</protein>
<dbReference type="EMBL" id="GGEC01073665">
    <property type="protein sequence ID" value="MBX54149.1"/>
    <property type="molecule type" value="Transcribed_RNA"/>
</dbReference>
<sequence>MDFRSETSGKFLVKIQTQ</sequence>
<evidence type="ECO:0000313" key="1">
    <source>
        <dbReference type="EMBL" id="MBX54149.1"/>
    </source>
</evidence>